<dbReference type="AlphaFoldDB" id="A0A518AHD2"/>
<reference evidence="1 2" key="1">
    <citation type="submission" date="2019-02" db="EMBL/GenBank/DDBJ databases">
        <title>Deep-cultivation of Planctomycetes and their phenomic and genomic characterization uncovers novel biology.</title>
        <authorList>
            <person name="Wiegand S."/>
            <person name="Jogler M."/>
            <person name="Boedeker C."/>
            <person name="Pinto D."/>
            <person name="Vollmers J."/>
            <person name="Rivas-Marin E."/>
            <person name="Kohn T."/>
            <person name="Peeters S.H."/>
            <person name="Heuer A."/>
            <person name="Rast P."/>
            <person name="Oberbeckmann S."/>
            <person name="Bunk B."/>
            <person name="Jeske O."/>
            <person name="Meyerdierks A."/>
            <person name="Storesund J.E."/>
            <person name="Kallscheuer N."/>
            <person name="Luecker S."/>
            <person name="Lage O.M."/>
            <person name="Pohl T."/>
            <person name="Merkel B.J."/>
            <person name="Hornburger P."/>
            <person name="Mueller R.-W."/>
            <person name="Bruemmer F."/>
            <person name="Labrenz M."/>
            <person name="Spormann A.M."/>
            <person name="Op den Camp H."/>
            <person name="Overmann J."/>
            <person name="Amann R."/>
            <person name="Jetten M.S.M."/>
            <person name="Mascher T."/>
            <person name="Medema M.H."/>
            <person name="Devos D.P."/>
            <person name="Kaster A.-K."/>
            <person name="Ovreas L."/>
            <person name="Rohde M."/>
            <person name="Galperin M.Y."/>
            <person name="Jogler C."/>
        </authorList>
    </citation>
    <scope>NUCLEOTIDE SEQUENCE [LARGE SCALE GENOMIC DNA]</scope>
    <source>
        <strain evidence="1 2">Pan181</strain>
    </source>
</reference>
<name>A0A518AHD2_9BACT</name>
<sequence>MASTPIATLERRGLRVDFYQLDDRYSHTLSIVRDAQPTVVWQSIEHHDEGPAYQELHEQTDHQGNTLLFLNGAAGGAHWSMSVQQDDKAITFDVAARVSTAPPMRVIEYQGPTTEPPGLACSQPVGTFHIDESTHRLTLSPTGEHQQLPATLRWKYGFL</sequence>
<protein>
    <submittedName>
        <fullName evidence="1">Uncharacterized protein</fullName>
    </submittedName>
</protein>
<accession>A0A518AHD2</accession>
<gene>
    <name evidence="1" type="ORF">Pan181_03160</name>
</gene>
<evidence type="ECO:0000313" key="2">
    <source>
        <dbReference type="Proteomes" id="UP000315750"/>
    </source>
</evidence>
<dbReference type="Proteomes" id="UP000315750">
    <property type="component" value="Chromosome"/>
</dbReference>
<keyword evidence="2" id="KW-1185">Reference proteome</keyword>
<dbReference type="EMBL" id="CP036278">
    <property type="protein sequence ID" value="QDU54136.1"/>
    <property type="molecule type" value="Genomic_DNA"/>
</dbReference>
<evidence type="ECO:0000313" key="1">
    <source>
        <dbReference type="EMBL" id="QDU54136.1"/>
    </source>
</evidence>
<proteinExistence type="predicted"/>
<dbReference type="KEGG" id="amuc:Pan181_03160"/>
<dbReference type="RefSeq" id="WP_145245154.1">
    <property type="nucleotide sequence ID" value="NZ_CP036278.1"/>
</dbReference>
<organism evidence="1 2">
    <name type="scientific">Aeoliella mucimassa</name>
    <dbReference type="NCBI Taxonomy" id="2527972"/>
    <lineage>
        <taxon>Bacteria</taxon>
        <taxon>Pseudomonadati</taxon>
        <taxon>Planctomycetota</taxon>
        <taxon>Planctomycetia</taxon>
        <taxon>Pirellulales</taxon>
        <taxon>Lacipirellulaceae</taxon>
        <taxon>Aeoliella</taxon>
    </lineage>
</organism>